<organism evidence="1 2">
    <name type="scientific">Brachionus plicatilis</name>
    <name type="common">Marine rotifer</name>
    <name type="synonym">Brachionus muelleri</name>
    <dbReference type="NCBI Taxonomy" id="10195"/>
    <lineage>
        <taxon>Eukaryota</taxon>
        <taxon>Metazoa</taxon>
        <taxon>Spiralia</taxon>
        <taxon>Gnathifera</taxon>
        <taxon>Rotifera</taxon>
        <taxon>Eurotatoria</taxon>
        <taxon>Monogononta</taxon>
        <taxon>Pseudotrocha</taxon>
        <taxon>Ploima</taxon>
        <taxon>Brachionidae</taxon>
        <taxon>Brachionus</taxon>
    </lineage>
</organism>
<gene>
    <name evidence="1" type="ORF">BpHYR1_000650</name>
</gene>
<reference evidence="1 2" key="1">
    <citation type="journal article" date="2018" name="Sci. Rep.">
        <title>Genomic signatures of local adaptation to the degree of environmental predictability in rotifers.</title>
        <authorList>
            <person name="Franch-Gras L."/>
            <person name="Hahn C."/>
            <person name="Garcia-Roger E.M."/>
            <person name="Carmona M.J."/>
            <person name="Serra M."/>
            <person name="Gomez A."/>
        </authorList>
    </citation>
    <scope>NUCLEOTIDE SEQUENCE [LARGE SCALE GENOMIC DNA]</scope>
    <source>
        <strain evidence="1">HYR1</strain>
    </source>
</reference>
<protein>
    <submittedName>
        <fullName evidence="1">Uncharacterized protein</fullName>
    </submittedName>
</protein>
<accession>A0A3M7SHC8</accession>
<sequence>MTKNVVQDYCCWSSIYWPRNWVTKSLLLLKSIVSEKKTSPEIKVKYKIPKKYAKLFVTKYFHRHHHPEQANVGDELKLLAMIESF</sequence>
<dbReference type="Proteomes" id="UP000276133">
    <property type="component" value="Unassembled WGS sequence"/>
</dbReference>
<name>A0A3M7SHC8_BRAPC</name>
<dbReference type="AlphaFoldDB" id="A0A3M7SHC8"/>
<evidence type="ECO:0000313" key="2">
    <source>
        <dbReference type="Proteomes" id="UP000276133"/>
    </source>
</evidence>
<evidence type="ECO:0000313" key="1">
    <source>
        <dbReference type="EMBL" id="RNA35017.1"/>
    </source>
</evidence>
<comment type="caution">
    <text evidence="1">The sequence shown here is derived from an EMBL/GenBank/DDBJ whole genome shotgun (WGS) entry which is preliminary data.</text>
</comment>
<keyword evidence="2" id="KW-1185">Reference proteome</keyword>
<proteinExistence type="predicted"/>
<dbReference type="EMBL" id="REGN01001384">
    <property type="protein sequence ID" value="RNA35017.1"/>
    <property type="molecule type" value="Genomic_DNA"/>
</dbReference>